<accession>A0A8H4J828</accession>
<sequence>MLDEEHKRPLDFTKSSDDSNNYVWGRIAQHNAVIVSFPFRVYGTNTAARVATLMVSAFPSIRMGLMVGIGGGVPSPNHDICLGDIVVSSPGEGTTGGVVQYDFGKEEGRFRRTGSLNKPPPALLSALTSFQARPRTKPLCETVQHVFTAIYQVFETHEDKPTYAYQGLENELLFQTSQTRPGIRGWLSDFLTLSSGDSLRPVERKKRLWPRTPMIHYGLIASGNRVMKNGKERDFLFASLKEDTNGGDCLCFEMEAAGLMDNFPCLVIRGISDYADSHKGHS</sequence>
<protein>
    <submittedName>
        <fullName evidence="1">Pfs domain protein</fullName>
    </submittedName>
</protein>
<comment type="caution">
    <text evidence="1">The sequence shown here is derived from an EMBL/GenBank/DDBJ whole genome shotgun (WGS) entry which is preliminary data.</text>
</comment>
<dbReference type="PANTHER" id="PTHR46082">
    <property type="entry name" value="ATP/GTP-BINDING PROTEIN-RELATED"/>
    <property type="match status" value="1"/>
</dbReference>
<dbReference type="EMBL" id="WWBZ02000001">
    <property type="protein sequence ID" value="KAF4313477.1"/>
    <property type="molecule type" value="Genomic_DNA"/>
</dbReference>
<keyword evidence="2" id="KW-1185">Reference proteome</keyword>
<dbReference type="GO" id="GO:0009116">
    <property type="term" value="P:nucleoside metabolic process"/>
    <property type="evidence" value="ECO:0007669"/>
    <property type="project" value="InterPro"/>
</dbReference>
<evidence type="ECO:0000313" key="1">
    <source>
        <dbReference type="EMBL" id="KAF4313477.1"/>
    </source>
</evidence>
<dbReference type="InterPro" id="IPR035994">
    <property type="entry name" value="Nucleoside_phosphorylase_sf"/>
</dbReference>
<dbReference type="Proteomes" id="UP000572817">
    <property type="component" value="Unassembled WGS sequence"/>
</dbReference>
<dbReference type="AlphaFoldDB" id="A0A8H4J828"/>
<dbReference type="Gene3D" id="3.40.50.1580">
    <property type="entry name" value="Nucleoside phosphorylase domain"/>
    <property type="match status" value="1"/>
</dbReference>
<dbReference type="SUPFAM" id="SSF53167">
    <property type="entry name" value="Purine and uridine phosphorylases"/>
    <property type="match status" value="1"/>
</dbReference>
<name>A0A8H4J828_9PEZI</name>
<proteinExistence type="predicted"/>
<dbReference type="InterPro" id="IPR053137">
    <property type="entry name" value="NLR-like"/>
</dbReference>
<dbReference type="GO" id="GO:0003824">
    <property type="term" value="F:catalytic activity"/>
    <property type="evidence" value="ECO:0007669"/>
    <property type="project" value="InterPro"/>
</dbReference>
<reference evidence="1" key="1">
    <citation type="submission" date="2020-04" db="EMBL/GenBank/DDBJ databases">
        <title>Genome Assembly and Annotation of Botryosphaeria dothidea sdau 11-99, a Latent Pathogen of Apple Fruit Ring Rot in China.</title>
        <authorList>
            <person name="Yu C."/>
            <person name="Diao Y."/>
            <person name="Lu Q."/>
            <person name="Zhao J."/>
            <person name="Cui S."/>
            <person name="Peng C."/>
            <person name="He B."/>
            <person name="Liu H."/>
        </authorList>
    </citation>
    <scope>NUCLEOTIDE SEQUENCE [LARGE SCALE GENOMIC DNA]</scope>
    <source>
        <strain evidence="1">Sdau11-99</strain>
    </source>
</reference>
<dbReference type="OrthoDB" id="1577640at2759"/>
<organism evidence="1 2">
    <name type="scientific">Botryosphaeria dothidea</name>
    <dbReference type="NCBI Taxonomy" id="55169"/>
    <lineage>
        <taxon>Eukaryota</taxon>
        <taxon>Fungi</taxon>
        <taxon>Dikarya</taxon>
        <taxon>Ascomycota</taxon>
        <taxon>Pezizomycotina</taxon>
        <taxon>Dothideomycetes</taxon>
        <taxon>Dothideomycetes incertae sedis</taxon>
        <taxon>Botryosphaeriales</taxon>
        <taxon>Botryosphaeriaceae</taxon>
        <taxon>Botryosphaeria</taxon>
    </lineage>
</organism>
<dbReference type="PANTHER" id="PTHR46082:SF11">
    <property type="entry name" value="AAA+ ATPASE DOMAIN-CONTAINING PROTEIN-RELATED"/>
    <property type="match status" value="1"/>
</dbReference>
<gene>
    <name evidence="1" type="ORF">GTA08_BOTSDO00030</name>
</gene>
<evidence type="ECO:0000313" key="2">
    <source>
        <dbReference type="Proteomes" id="UP000572817"/>
    </source>
</evidence>